<evidence type="ECO:0000313" key="1">
    <source>
        <dbReference type="EMBL" id="KAG8598946.1"/>
    </source>
</evidence>
<sequence>MSSSLFSVNVPHPVTSFNFNLGRIFSGMANLKDQHKKITKDLSTWMTAPPLYRGVRGSAPSTCAPSI</sequence>
<keyword evidence="2" id="KW-1185">Reference proteome</keyword>
<comment type="caution">
    <text evidence="1">The sequence shown here is derived from an EMBL/GenBank/DDBJ whole genome shotgun (WGS) entry which is preliminary data.</text>
</comment>
<protein>
    <submittedName>
        <fullName evidence="1">Uncharacterized protein</fullName>
    </submittedName>
</protein>
<dbReference type="Proteomes" id="UP000824782">
    <property type="component" value="Unassembled WGS sequence"/>
</dbReference>
<dbReference type="AlphaFoldDB" id="A0AAV7DP23"/>
<organism evidence="1 2">
    <name type="scientific">Engystomops pustulosus</name>
    <name type="common">Tungara frog</name>
    <name type="synonym">Physalaemus pustulosus</name>
    <dbReference type="NCBI Taxonomy" id="76066"/>
    <lineage>
        <taxon>Eukaryota</taxon>
        <taxon>Metazoa</taxon>
        <taxon>Chordata</taxon>
        <taxon>Craniata</taxon>
        <taxon>Vertebrata</taxon>
        <taxon>Euteleostomi</taxon>
        <taxon>Amphibia</taxon>
        <taxon>Batrachia</taxon>
        <taxon>Anura</taxon>
        <taxon>Neobatrachia</taxon>
        <taxon>Hyloidea</taxon>
        <taxon>Leptodactylidae</taxon>
        <taxon>Leiuperinae</taxon>
        <taxon>Engystomops</taxon>
    </lineage>
</organism>
<reference evidence="1" key="1">
    <citation type="thesis" date="2020" institute="ProQuest LLC" country="789 East Eisenhower Parkway, Ann Arbor, MI, USA">
        <title>Comparative Genomics and Chromosome Evolution.</title>
        <authorList>
            <person name="Mudd A.B."/>
        </authorList>
    </citation>
    <scope>NUCLEOTIDE SEQUENCE</scope>
    <source>
        <strain evidence="1">237g6f4</strain>
        <tissue evidence="1">Blood</tissue>
    </source>
</reference>
<gene>
    <name evidence="1" type="ORF">GDO81_002813</name>
</gene>
<proteinExistence type="predicted"/>
<name>A0AAV7DP23_ENGPU</name>
<evidence type="ECO:0000313" key="2">
    <source>
        <dbReference type="Proteomes" id="UP000824782"/>
    </source>
</evidence>
<accession>A0AAV7DP23</accession>
<dbReference type="EMBL" id="WNYA01000001">
    <property type="protein sequence ID" value="KAG8598946.1"/>
    <property type="molecule type" value="Genomic_DNA"/>
</dbReference>